<dbReference type="EMBL" id="JAHWXP010000001">
    <property type="protein sequence ID" value="MBY8336304.1"/>
    <property type="molecule type" value="Genomic_DNA"/>
</dbReference>
<dbReference type="PROSITE" id="PS50937">
    <property type="entry name" value="HTH_MERR_2"/>
    <property type="match status" value="1"/>
</dbReference>
<evidence type="ECO:0000313" key="5">
    <source>
        <dbReference type="EMBL" id="MBY8336304.1"/>
    </source>
</evidence>
<sequence>MRIGELAKATGTKAETIRYYEREGILPAADRTDSNYRDYSDNHLAALTFVRRARQLGFSMAQVRELLDLSDRADKPCQEVDELVREQLEEVEQRIVDLSSLRDELRLLLRSCQANRIDECRIVGSLARPLRRVAR</sequence>
<evidence type="ECO:0000256" key="1">
    <source>
        <dbReference type="ARBA" id="ARBA00023015"/>
    </source>
</evidence>
<dbReference type="InterPro" id="IPR009061">
    <property type="entry name" value="DNA-bd_dom_put_sf"/>
</dbReference>
<keyword evidence="1" id="KW-0805">Transcription regulation</keyword>
<dbReference type="SMART" id="SM00422">
    <property type="entry name" value="HTH_MERR"/>
    <property type="match status" value="1"/>
</dbReference>
<dbReference type="PANTHER" id="PTHR30204">
    <property type="entry name" value="REDOX-CYCLING DRUG-SENSING TRANSCRIPTIONAL ACTIVATOR SOXR"/>
    <property type="match status" value="1"/>
</dbReference>
<dbReference type="InterPro" id="IPR000551">
    <property type="entry name" value="MerR-type_HTH_dom"/>
</dbReference>
<dbReference type="Pfam" id="PF13411">
    <property type="entry name" value="MerR_1"/>
    <property type="match status" value="1"/>
</dbReference>
<gene>
    <name evidence="5" type="ORF">KYN89_04525</name>
</gene>
<comment type="caution">
    <text evidence="5">The sequence shown here is derived from an EMBL/GenBank/DDBJ whole genome shotgun (WGS) entry which is preliminary data.</text>
</comment>
<keyword evidence="3" id="KW-0804">Transcription</keyword>
<name>A0ABS7PB59_9SPHN</name>
<dbReference type="InterPro" id="IPR047057">
    <property type="entry name" value="MerR_fam"/>
</dbReference>
<accession>A0ABS7PB59</accession>
<reference evidence="5 6" key="1">
    <citation type="submission" date="2021-07" db="EMBL/GenBank/DDBJ databases">
        <title>Alteriqipengyuania abyssalis NZ-12B nov, sp.nov isolated from deep sea sponge in pacific ocean.</title>
        <authorList>
            <person name="Tareen S."/>
            <person name="Wink J."/>
        </authorList>
    </citation>
    <scope>NUCLEOTIDE SEQUENCE [LARGE SCALE GENOMIC DNA]</scope>
    <source>
        <strain evidence="5 6">NZ-12B</strain>
    </source>
</reference>
<evidence type="ECO:0000256" key="2">
    <source>
        <dbReference type="ARBA" id="ARBA00023125"/>
    </source>
</evidence>
<dbReference type="RefSeq" id="WP_222823981.1">
    <property type="nucleotide sequence ID" value="NZ_JAHWXP010000001.1"/>
</dbReference>
<dbReference type="Gene3D" id="1.10.1660.10">
    <property type="match status" value="1"/>
</dbReference>
<proteinExistence type="predicted"/>
<protein>
    <submittedName>
        <fullName evidence="5">Helix-turn-helix domain-containing protein</fullName>
    </submittedName>
</protein>
<evidence type="ECO:0000259" key="4">
    <source>
        <dbReference type="PROSITE" id="PS50937"/>
    </source>
</evidence>
<dbReference type="PANTHER" id="PTHR30204:SF94">
    <property type="entry name" value="HEAVY METAL-DEPENDENT TRANSCRIPTIONAL REGULATOR HI_0293-RELATED"/>
    <property type="match status" value="1"/>
</dbReference>
<feature type="domain" description="HTH merR-type" evidence="4">
    <location>
        <begin position="1"/>
        <end position="69"/>
    </location>
</feature>
<dbReference type="CDD" id="cd04785">
    <property type="entry name" value="HTH_CadR-PbrR-like"/>
    <property type="match status" value="1"/>
</dbReference>
<evidence type="ECO:0000256" key="3">
    <source>
        <dbReference type="ARBA" id="ARBA00023163"/>
    </source>
</evidence>
<dbReference type="Proteomes" id="UP000759298">
    <property type="component" value="Unassembled WGS sequence"/>
</dbReference>
<dbReference type="SUPFAM" id="SSF46955">
    <property type="entry name" value="Putative DNA-binding domain"/>
    <property type="match status" value="1"/>
</dbReference>
<keyword evidence="2" id="KW-0238">DNA-binding</keyword>
<evidence type="ECO:0000313" key="6">
    <source>
        <dbReference type="Proteomes" id="UP000759298"/>
    </source>
</evidence>
<keyword evidence="6" id="KW-1185">Reference proteome</keyword>
<organism evidence="5 6">
    <name type="scientific">Alteriqipengyuania abyssalis</name>
    <dbReference type="NCBI Taxonomy" id="2860200"/>
    <lineage>
        <taxon>Bacteria</taxon>
        <taxon>Pseudomonadati</taxon>
        <taxon>Pseudomonadota</taxon>
        <taxon>Alphaproteobacteria</taxon>
        <taxon>Sphingomonadales</taxon>
        <taxon>Erythrobacteraceae</taxon>
        <taxon>Alteriqipengyuania</taxon>
    </lineage>
</organism>
<dbReference type="PRINTS" id="PR00040">
    <property type="entry name" value="HTHMERR"/>
</dbReference>